<evidence type="ECO:0000313" key="4">
    <source>
        <dbReference type="Proteomes" id="UP000318720"/>
    </source>
</evidence>
<proteinExistence type="predicted"/>
<dbReference type="Proteomes" id="UP000318720">
    <property type="component" value="Unassembled WGS sequence"/>
</dbReference>
<reference evidence="3 4" key="1">
    <citation type="submission" date="2019-03" db="EMBL/GenBank/DDBJ databases">
        <title>Comparative genomic analyses of the sweetpotato soil rot pathogen, Streptomyces ipomoeae.</title>
        <authorList>
            <person name="Ruschel Soares N."/>
            <person name="Badger J.H."/>
            <person name="Huguet-Tapia J.C."/>
            <person name="Clark C.A."/>
            <person name="Pettis G.S."/>
        </authorList>
    </citation>
    <scope>NUCLEOTIDE SEQUENCE [LARGE SCALE GENOMIC DNA]</scope>
    <source>
        <strain evidence="3 4">88-35</strain>
    </source>
</reference>
<comment type="caution">
    <text evidence="3">The sequence shown here is derived from an EMBL/GenBank/DDBJ whole genome shotgun (WGS) entry which is preliminary data.</text>
</comment>
<feature type="compositionally biased region" description="Low complexity" evidence="1">
    <location>
        <begin position="9"/>
        <end position="34"/>
    </location>
</feature>
<organism evidence="3 4">
    <name type="scientific">Streptomyces ipomoeae</name>
    <dbReference type="NCBI Taxonomy" id="103232"/>
    <lineage>
        <taxon>Bacteria</taxon>
        <taxon>Bacillati</taxon>
        <taxon>Actinomycetota</taxon>
        <taxon>Actinomycetes</taxon>
        <taxon>Kitasatosporales</taxon>
        <taxon>Streptomycetaceae</taxon>
        <taxon>Streptomyces</taxon>
    </lineage>
</organism>
<evidence type="ECO:0000256" key="1">
    <source>
        <dbReference type="SAM" id="MobiDB-lite"/>
    </source>
</evidence>
<evidence type="ECO:0000313" key="3">
    <source>
        <dbReference type="EMBL" id="TQE19059.1"/>
    </source>
</evidence>
<feature type="transmembrane region" description="Helical" evidence="2">
    <location>
        <begin position="62"/>
        <end position="86"/>
    </location>
</feature>
<name>A0A540P6X3_9ACTN</name>
<gene>
    <name evidence="3" type="ORF">Sipo8835_39945</name>
</gene>
<keyword evidence="2" id="KW-1133">Transmembrane helix</keyword>
<accession>A0A540P6X3</accession>
<evidence type="ECO:0000256" key="2">
    <source>
        <dbReference type="SAM" id="Phobius"/>
    </source>
</evidence>
<protein>
    <submittedName>
        <fullName evidence="3">Uncharacterized protein</fullName>
    </submittedName>
</protein>
<dbReference type="EMBL" id="SPAZ01000322">
    <property type="protein sequence ID" value="TQE19059.1"/>
    <property type="molecule type" value="Genomic_DNA"/>
</dbReference>
<dbReference type="AlphaFoldDB" id="A0A540P6X3"/>
<keyword evidence="2" id="KW-0472">Membrane</keyword>
<sequence length="267" mass="28485">MSMPPQQPQYPYGQQPQQPYQGAYGQPYPQQQPYGQPPAAPYGQPHPGAWPPPPPKKNGLKIAFAVVGGVVGLIVVGVVGLGVLGFKNEQSFPEAEYMLTLPETLLDGEYELDQDLSDSEGQELEEEAEGAWDARDIKAAIGQYSSGDDAAGGLAISGMYGRFKNADDTRERMLEGAADSDGVSVAVQPEDFTPSGSDTTLTCQVGVMEEAGTEVTVPMCSWADGNTGAIVLEINAEGVTREPAEVDLDAFAERVHQIRSEIRKPIG</sequence>
<keyword evidence="2" id="KW-0812">Transmembrane</keyword>
<feature type="region of interest" description="Disordered" evidence="1">
    <location>
        <begin position="1"/>
        <end position="54"/>
    </location>
</feature>